<proteinExistence type="predicted"/>
<accession>A0A3M2KT70</accession>
<evidence type="ECO:0000313" key="1">
    <source>
        <dbReference type="EMBL" id="RMI27866.1"/>
    </source>
</evidence>
<reference evidence="1 2" key="1">
    <citation type="submission" date="2018-10" db="EMBL/GenBank/DDBJ databases">
        <title>Isolation from cow dung.</title>
        <authorList>
            <person name="Ling L."/>
        </authorList>
    </citation>
    <scope>NUCLEOTIDE SEQUENCE [LARGE SCALE GENOMIC DNA]</scope>
    <source>
        <strain evidence="1 2">NEAU-LL90</strain>
    </source>
</reference>
<gene>
    <name evidence="1" type="ORF">EBN03_32555</name>
</gene>
<name>A0A3M2KT70_9NOCA</name>
<dbReference type="GO" id="GO:0016020">
    <property type="term" value="C:membrane"/>
    <property type="evidence" value="ECO:0007669"/>
    <property type="project" value="InterPro"/>
</dbReference>
<dbReference type="RefSeq" id="WP_122192014.1">
    <property type="nucleotide sequence ID" value="NZ_RFFH01000029.1"/>
</dbReference>
<sequence>MISLRQHAVSIAAIFLALAIGLVLGAHSFGAGLLSSLRNDRAQQATIDRLTAQNASLSAQSDAGDSFIAHSAGRILGGTLAEHSVLVFSTPDAEAADVEAVSKDLTTAGAAVTGRIALAAPFLDSGEGDRLRTAVTNMIPAGAQLSTSAVDQGSIAGDLLGLSLLNDPANGQPRATGQERGLILDTLRGGGFLTTTGDIQPAQLAVVITGPAAKADESGQGSIVARFAGALRARGAGVVLAGREGAAADDGAIAVVRSDPQLSAALTTVDNVDREIGRVTTALGLSEQLAGVTGNYGTGAKAGALTVAALPH</sequence>
<protein>
    <submittedName>
        <fullName evidence="1">Copper transporter</fullName>
    </submittedName>
</protein>
<comment type="caution">
    <text evidence="1">The sequence shown here is derived from an EMBL/GenBank/DDBJ whole genome shotgun (WGS) entry which is preliminary data.</text>
</comment>
<dbReference type="Proteomes" id="UP000279275">
    <property type="component" value="Unassembled WGS sequence"/>
</dbReference>
<dbReference type="OrthoDB" id="4350157at2"/>
<organism evidence="1 2">
    <name type="scientific">Nocardia stercoris</name>
    <dbReference type="NCBI Taxonomy" id="2483361"/>
    <lineage>
        <taxon>Bacteria</taxon>
        <taxon>Bacillati</taxon>
        <taxon>Actinomycetota</taxon>
        <taxon>Actinomycetes</taxon>
        <taxon>Mycobacteriales</taxon>
        <taxon>Nocardiaceae</taxon>
        <taxon>Nocardia</taxon>
    </lineage>
</organism>
<evidence type="ECO:0000313" key="2">
    <source>
        <dbReference type="Proteomes" id="UP000279275"/>
    </source>
</evidence>
<dbReference type="GO" id="GO:0055070">
    <property type="term" value="P:copper ion homeostasis"/>
    <property type="evidence" value="ECO:0007669"/>
    <property type="project" value="InterPro"/>
</dbReference>
<dbReference type="Pfam" id="PF11382">
    <property type="entry name" value="MctB"/>
    <property type="match status" value="1"/>
</dbReference>
<keyword evidence="2" id="KW-1185">Reference proteome</keyword>
<dbReference type="AlphaFoldDB" id="A0A3M2KT70"/>
<dbReference type="InterPro" id="IPR021522">
    <property type="entry name" value="MctB"/>
</dbReference>
<dbReference type="EMBL" id="RFFH01000029">
    <property type="protein sequence ID" value="RMI27866.1"/>
    <property type="molecule type" value="Genomic_DNA"/>
</dbReference>